<reference evidence="2" key="1">
    <citation type="journal article" date="2021" name="J. Hered.">
        <title>Genome Assembly of Salicaceae Populus deltoides (Eastern Cottonwood) I-69 Based on Nanopore Sequencing and Hi-C Technologies.</title>
        <authorList>
            <person name="Bai S."/>
            <person name="Wu H."/>
            <person name="Zhang J."/>
            <person name="Pan Z."/>
            <person name="Zhao W."/>
            <person name="Li Z."/>
            <person name="Tong C."/>
        </authorList>
    </citation>
    <scope>NUCLEOTIDE SEQUENCE</scope>
    <source>
        <tissue evidence="2">Leaf</tissue>
    </source>
</reference>
<name>A0A8T2YNV6_POPDE</name>
<proteinExistence type="predicted"/>
<keyword evidence="3" id="KW-1185">Reference proteome</keyword>
<evidence type="ECO:0000313" key="3">
    <source>
        <dbReference type="Proteomes" id="UP000807159"/>
    </source>
</evidence>
<accession>A0A8T2YNV6</accession>
<sequence length="132" mass="14836">MVVICCSDWKNKTDDYFQSTAAIVESFAPSDSTLSFACEENSFDKSVFFLSLAGLASWKFFDEIDHERNPQNSVDTVNAKYRSQFTKEANMPVKDDKHQSMKQGYVPASAEPVRTKPSDPETAKWKPPAPNS</sequence>
<feature type="region of interest" description="Disordered" evidence="1">
    <location>
        <begin position="86"/>
        <end position="132"/>
    </location>
</feature>
<evidence type="ECO:0000256" key="1">
    <source>
        <dbReference type="SAM" id="MobiDB-lite"/>
    </source>
</evidence>
<organism evidence="2 3">
    <name type="scientific">Populus deltoides</name>
    <name type="common">Eastern poplar</name>
    <name type="synonym">Eastern cottonwood</name>
    <dbReference type="NCBI Taxonomy" id="3696"/>
    <lineage>
        <taxon>Eukaryota</taxon>
        <taxon>Viridiplantae</taxon>
        <taxon>Streptophyta</taxon>
        <taxon>Embryophyta</taxon>
        <taxon>Tracheophyta</taxon>
        <taxon>Spermatophyta</taxon>
        <taxon>Magnoliopsida</taxon>
        <taxon>eudicotyledons</taxon>
        <taxon>Gunneridae</taxon>
        <taxon>Pentapetalae</taxon>
        <taxon>rosids</taxon>
        <taxon>fabids</taxon>
        <taxon>Malpighiales</taxon>
        <taxon>Salicaceae</taxon>
        <taxon>Saliceae</taxon>
        <taxon>Populus</taxon>
    </lineage>
</organism>
<dbReference type="AlphaFoldDB" id="A0A8T2YNV6"/>
<dbReference type="Proteomes" id="UP000807159">
    <property type="component" value="Chromosome 6"/>
</dbReference>
<protein>
    <submittedName>
        <fullName evidence="2">Uncharacterized protein</fullName>
    </submittedName>
</protein>
<dbReference type="EMBL" id="JACEGQ020000006">
    <property type="protein sequence ID" value="KAH8506731.1"/>
    <property type="molecule type" value="Genomic_DNA"/>
</dbReference>
<feature type="compositionally biased region" description="Basic and acidic residues" evidence="1">
    <location>
        <begin position="113"/>
        <end position="124"/>
    </location>
</feature>
<gene>
    <name evidence="2" type="ORF">H0E87_013509</name>
</gene>
<evidence type="ECO:0000313" key="2">
    <source>
        <dbReference type="EMBL" id="KAH8506731.1"/>
    </source>
</evidence>
<comment type="caution">
    <text evidence="2">The sequence shown here is derived from an EMBL/GenBank/DDBJ whole genome shotgun (WGS) entry which is preliminary data.</text>
</comment>